<protein>
    <submittedName>
        <fullName evidence="5">WD repeat domain phosphoinositide-interacting protein 2</fullName>
    </submittedName>
</protein>
<dbReference type="InterPro" id="IPR015943">
    <property type="entry name" value="WD40/YVTN_repeat-like_dom_sf"/>
</dbReference>
<proteinExistence type="inferred from homology"/>
<dbReference type="STRING" id="595528.A0A0D2WUL0"/>
<feature type="region of interest" description="Disordered" evidence="4">
    <location>
        <begin position="350"/>
        <end position="373"/>
    </location>
</feature>
<dbReference type="EMBL" id="KE346369">
    <property type="protein sequence ID" value="KJE95663.1"/>
    <property type="molecule type" value="Genomic_DNA"/>
</dbReference>
<name>A0A0D2WUL0_CAPO3</name>
<dbReference type="GO" id="GO:0005737">
    <property type="term" value="C:cytoplasm"/>
    <property type="evidence" value="ECO:0007669"/>
    <property type="project" value="UniProtKB-ARBA"/>
</dbReference>
<dbReference type="PANTHER" id="PTHR11227">
    <property type="entry name" value="WD-REPEAT PROTEIN INTERACTING WITH PHOSPHOINOSIDES WIPI -RELATED"/>
    <property type="match status" value="1"/>
</dbReference>
<keyword evidence="1" id="KW-0853">WD repeat</keyword>
<dbReference type="InterPro" id="IPR048720">
    <property type="entry name" value="PROPPIN"/>
</dbReference>
<evidence type="ECO:0000256" key="2">
    <source>
        <dbReference type="ARBA" id="ARBA00022737"/>
    </source>
</evidence>
<dbReference type="FunCoup" id="A0A0D2WUL0">
    <property type="interactions" value="232"/>
</dbReference>
<evidence type="ECO:0000313" key="5">
    <source>
        <dbReference type="EMBL" id="KJE95663.1"/>
    </source>
</evidence>
<dbReference type="SMART" id="SM00320">
    <property type="entry name" value="WD40"/>
    <property type="match status" value="3"/>
</dbReference>
<dbReference type="eggNOG" id="KOG2110">
    <property type="taxonomic scope" value="Eukaryota"/>
</dbReference>
<evidence type="ECO:0000313" key="6">
    <source>
        <dbReference type="Proteomes" id="UP000008743"/>
    </source>
</evidence>
<dbReference type="RefSeq" id="XP_004345680.2">
    <property type="nucleotide sequence ID" value="XM_004345630.2"/>
</dbReference>
<dbReference type="InterPro" id="IPR001680">
    <property type="entry name" value="WD40_rpt"/>
</dbReference>
<organism evidence="5 6">
    <name type="scientific">Capsaspora owczarzaki (strain ATCC 30864)</name>
    <dbReference type="NCBI Taxonomy" id="595528"/>
    <lineage>
        <taxon>Eukaryota</taxon>
        <taxon>Filasterea</taxon>
        <taxon>Capsaspora</taxon>
    </lineage>
</organism>
<comment type="similarity">
    <text evidence="3">Belongs to the WD repeat PROPPIN family.</text>
</comment>
<keyword evidence="6" id="KW-1185">Reference proteome</keyword>
<keyword evidence="2" id="KW-0677">Repeat</keyword>
<evidence type="ECO:0000256" key="1">
    <source>
        <dbReference type="ARBA" id="ARBA00022574"/>
    </source>
</evidence>
<dbReference type="SUPFAM" id="SSF50978">
    <property type="entry name" value="WD40 repeat-like"/>
    <property type="match status" value="1"/>
</dbReference>
<dbReference type="Pfam" id="PF21032">
    <property type="entry name" value="PROPPIN"/>
    <property type="match status" value="1"/>
</dbReference>
<dbReference type="InParanoid" id="A0A0D2WUL0"/>
<sequence>MNLANKPRNELLFVNFNQDYTCISVGTKQGYKMYNCDPFAKCYGRFEGGTGIVEMLFCTSLVALVGAGAHPAFSPRRLQIANTKRQSTICELNFVNKILAVKMNRKRLVVVLEDRIHIYDITNMKILHTVDTAANPRGICALSPNSDSNYLAYPASHTDGNVLMFDALNMQASSVMQAHKGPVTCLAFNYSGSMLATSSEKGTVIRVFSVPDAKKLYQFRRGSYPATIYSINFSVDSTRLCVSSSSDTVHIFNLGQEPRQNSGASSSKGGAFSLSSYLPEMLTEMWDPERHFAHFKLPNAGNDVMNVCALSSTLPQAMVVTADGNFYQYQIPKDGGECTLVKQYSILDPSEGKTSRTAASDSPDVGSLADPTA</sequence>
<dbReference type="OrthoDB" id="1667587at2759"/>
<accession>A0A0D2WUL0</accession>
<dbReference type="PhylomeDB" id="A0A0D2WUL0"/>
<evidence type="ECO:0000256" key="3">
    <source>
        <dbReference type="ARBA" id="ARBA00025740"/>
    </source>
</evidence>
<dbReference type="AlphaFoldDB" id="A0A0D2WUL0"/>
<reference evidence="6" key="1">
    <citation type="submission" date="2011-02" db="EMBL/GenBank/DDBJ databases">
        <title>The Genome Sequence of Capsaspora owczarzaki ATCC 30864.</title>
        <authorList>
            <person name="Russ C."/>
            <person name="Cuomo C."/>
            <person name="Burger G."/>
            <person name="Gray M.W."/>
            <person name="Holland P.W.H."/>
            <person name="King N."/>
            <person name="Lang F.B.F."/>
            <person name="Roger A.J."/>
            <person name="Ruiz-Trillo I."/>
            <person name="Young S.K."/>
            <person name="Zeng Q."/>
            <person name="Gargeya S."/>
            <person name="Alvarado L."/>
            <person name="Berlin A."/>
            <person name="Chapman S.B."/>
            <person name="Chen Z."/>
            <person name="Freedman E."/>
            <person name="Gellesch M."/>
            <person name="Goldberg J."/>
            <person name="Griggs A."/>
            <person name="Gujja S."/>
            <person name="Heilman E."/>
            <person name="Heiman D."/>
            <person name="Howarth C."/>
            <person name="Mehta T."/>
            <person name="Neiman D."/>
            <person name="Pearson M."/>
            <person name="Roberts A."/>
            <person name="Saif S."/>
            <person name="Shea T."/>
            <person name="Shenoy N."/>
            <person name="Sisk P."/>
            <person name="Stolte C."/>
            <person name="Sykes S."/>
            <person name="White J."/>
            <person name="Yandava C."/>
            <person name="Haas B."/>
            <person name="Nusbaum C."/>
            <person name="Birren B."/>
        </authorList>
    </citation>
    <scope>NUCLEOTIDE SEQUENCE</scope>
    <source>
        <strain evidence="6">ATCC 30864</strain>
    </source>
</reference>
<dbReference type="Proteomes" id="UP000008743">
    <property type="component" value="Unassembled WGS sequence"/>
</dbReference>
<evidence type="ECO:0000256" key="4">
    <source>
        <dbReference type="SAM" id="MobiDB-lite"/>
    </source>
</evidence>
<gene>
    <name evidence="5" type="ORF">CAOG_006090</name>
</gene>
<dbReference type="InterPro" id="IPR036322">
    <property type="entry name" value="WD40_repeat_dom_sf"/>
</dbReference>
<dbReference type="Gene3D" id="2.130.10.10">
    <property type="entry name" value="YVTN repeat-like/Quinoprotein amine dehydrogenase"/>
    <property type="match status" value="1"/>
</dbReference>